<dbReference type="Proteomes" id="UP000094112">
    <property type="component" value="Unassembled WGS sequence"/>
</dbReference>
<evidence type="ECO:0000256" key="1">
    <source>
        <dbReference type="SAM" id="MobiDB-lite"/>
    </source>
</evidence>
<keyword evidence="3" id="KW-1185">Reference proteome</keyword>
<protein>
    <submittedName>
        <fullName evidence="2">Uncharacterized protein</fullName>
    </submittedName>
</protein>
<evidence type="ECO:0000313" key="2">
    <source>
        <dbReference type="EMBL" id="ODQ62395.1"/>
    </source>
</evidence>
<evidence type="ECO:0000313" key="3">
    <source>
        <dbReference type="Proteomes" id="UP000094112"/>
    </source>
</evidence>
<feature type="compositionally biased region" description="Polar residues" evidence="1">
    <location>
        <begin position="194"/>
        <end position="210"/>
    </location>
</feature>
<feature type="region of interest" description="Disordered" evidence="1">
    <location>
        <begin position="228"/>
        <end position="250"/>
    </location>
</feature>
<accession>A0A1E3PAF7</accession>
<dbReference type="RefSeq" id="XP_019041602.1">
    <property type="nucleotide sequence ID" value="XM_019184406.1"/>
</dbReference>
<feature type="region of interest" description="Disordered" evidence="1">
    <location>
        <begin position="1"/>
        <end position="45"/>
    </location>
</feature>
<feature type="region of interest" description="Disordered" evidence="1">
    <location>
        <begin position="132"/>
        <end position="216"/>
    </location>
</feature>
<name>A0A1E3PAF7_WICAA</name>
<feature type="region of interest" description="Disordered" evidence="1">
    <location>
        <begin position="290"/>
        <end position="323"/>
    </location>
</feature>
<gene>
    <name evidence="2" type="ORF">WICANDRAFT_76565</name>
</gene>
<feature type="compositionally biased region" description="Low complexity" evidence="1">
    <location>
        <begin position="12"/>
        <end position="28"/>
    </location>
</feature>
<feature type="compositionally biased region" description="Polar residues" evidence="1">
    <location>
        <begin position="228"/>
        <end position="237"/>
    </location>
</feature>
<dbReference type="OrthoDB" id="10613748at2759"/>
<dbReference type="GeneID" id="30201652"/>
<sequence length="323" mass="36891">MSLNSFPSRPPTKSSFTSQSQHSNSNQTRNKKQTPTRTVSNLKRSNELLSVEDELRELLNHSRLNQRQKKAFSEMLETTFDLFQAPLQSGSHQESLIDSSSIELYSKMQSLVTALTSLIMNEEEATRHEITHIKEEQGTEQDDDSTEFSDGEDAYKPVLEPIQSNMFPRSSTISNFRPLTRSSSIAETTRRPSIRSNNSPTYRPNISPTLYNPPLDIRPNNRYQELQPNRSPFQPMQTPIPRSFSTRSERPKSMYVGNQGLPNLPSMSSTRSINNLHGYVSPHDQFHQEFGSDHGGFDDSRYSTRSGSIRDSATRSKRYSMRF</sequence>
<dbReference type="AlphaFoldDB" id="A0A1E3PAF7"/>
<proteinExistence type="predicted"/>
<organism evidence="2 3">
    <name type="scientific">Wickerhamomyces anomalus (strain ATCC 58044 / CBS 1984 / NCYC 433 / NRRL Y-366-8)</name>
    <name type="common">Yeast</name>
    <name type="synonym">Hansenula anomala</name>
    <dbReference type="NCBI Taxonomy" id="683960"/>
    <lineage>
        <taxon>Eukaryota</taxon>
        <taxon>Fungi</taxon>
        <taxon>Dikarya</taxon>
        <taxon>Ascomycota</taxon>
        <taxon>Saccharomycotina</taxon>
        <taxon>Saccharomycetes</taxon>
        <taxon>Phaffomycetales</taxon>
        <taxon>Wickerhamomycetaceae</taxon>
        <taxon>Wickerhamomyces</taxon>
    </lineage>
</organism>
<feature type="compositionally biased region" description="Acidic residues" evidence="1">
    <location>
        <begin position="138"/>
        <end position="152"/>
    </location>
</feature>
<dbReference type="EMBL" id="KV454208">
    <property type="protein sequence ID" value="ODQ62395.1"/>
    <property type="molecule type" value="Genomic_DNA"/>
</dbReference>
<feature type="compositionally biased region" description="Basic and acidic residues" evidence="1">
    <location>
        <begin position="290"/>
        <end position="302"/>
    </location>
</feature>
<feature type="compositionally biased region" description="Polar residues" evidence="1">
    <location>
        <begin position="162"/>
        <end position="187"/>
    </location>
</feature>
<reference evidence="2 3" key="1">
    <citation type="journal article" date="2016" name="Proc. Natl. Acad. Sci. U.S.A.">
        <title>Comparative genomics of biotechnologically important yeasts.</title>
        <authorList>
            <person name="Riley R."/>
            <person name="Haridas S."/>
            <person name="Wolfe K.H."/>
            <person name="Lopes M.R."/>
            <person name="Hittinger C.T."/>
            <person name="Goeker M."/>
            <person name="Salamov A.A."/>
            <person name="Wisecaver J.H."/>
            <person name="Long T.M."/>
            <person name="Calvey C.H."/>
            <person name="Aerts A.L."/>
            <person name="Barry K.W."/>
            <person name="Choi C."/>
            <person name="Clum A."/>
            <person name="Coughlan A.Y."/>
            <person name="Deshpande S."/>
            <person name="Douglass A.P."/>
            <person name="Hanson S.J."/>
            <person name="Klenk H.-P."/>
            <person name="LaButti K.M."/>
            <person name="Lapidus A."/>
            <person name="Lindquist E.A."/>
            <person name="Lipzen A.M."/>
            <person name="Meier-Kolthoff J.P."/>
            <person name="Ohm R.A."/>
            <person name="Otillar R.P."/>
            <person name="Pangilinan J.L."/>
            <person name="Peng Y."/>
            <person name="Rokas A."/>
            <person name="Rosa C.A."/>
            <person name="Scheuner C."/>
            <person name="Sibirny A.A."/>
            <person name="Slot J.C."/>
            <person name="Stielow J.B."/>
            <person name="Sun H."/>
            <person name="Kurtzman C.P."/>
            <person name="Blackwell M."/>
            <person name="Grigoriev I.V."/>
            <person name="Jeffries T.W."/>
        </authorList>
    </citation>
    <scope>NUCLEOTIDE SEQUENCE [LARGE SCALE GENOMIC DNA]</scope>
    <source>
        <strain evidence="3">ATCC 58044 / CBS 1984 / NCYC 433 / NRRL Y-366-8</strain>
    </source>
</reference>